<comment type="caution">
    <text evidence="1">The sequence shown here is derived from an EMBL/GenBank/DDBJ whole genome shotgun (WGS) entry which is preliminary data.</text>
</comment>
<organism evidence="1 2">
    <name type="scientific">Pectobacterium actinidiae</name>
    <dbReference type="NCBI Taxonomy" id="1507808"/>
    <lineage>
        <taxon>Bacteria</taxon>
        <taxon>Pseudomonadati</taxon>
        <taxon>Pseudomonadota</taxon>
        <taxon>Gammaproteobacteria</taxon>
        <taxon>Enterobacterales</taxon>
        <taxon>Pectobacteriaceae</taxon>
        <taxon>Pectobacterium</taxon>
    </lineage>
</organism>
<name>A0A1V2RAA4_9GAMM</name>
<accession>A0A1V2RAA4</accession>
<gene>
    <name evidence="1" type="ORF">BSK71_02480</name>
</gene>
<proteinExistence type="predicted"/>
<dbReference type="AlphaFoldDB" id="A0A1V2RAA4"/>
<protein>
    <submittedName>
        <fullName evidence="1">Uncharacterized protein</fullName>
    </submittedName>
</protein>
<evidence type="ECO:0000313" key="2">
    <source>
        <dbReference type="Proteomes" id="UP000189286"/>
    </source>
</evidence>
<reference evidence="2" key="1">
    <citation type="submission" date="2016-11" db="EMBL/GenBank/DDBJ databases">
        <authorList>
            <person name="Panda P."/>
            <person name="Visnovsky S."/>
            <person name="Pitman A."/>
        </authorList>
    </citation>
    <scope>NUCLEOTIDE SEQUENCE [LARGE SCALE GENOMIC DNA]</scope>
    <source>
        <strain evidence="2">ICMP 9972</strain>
    </source>
</reference>
<dbReference type="Proteomes" id="UP000189286">
    <property type="component" value="Unassembled WGS sequence"/>
</dbReference>
<sequence>MLSLRSEGVREPVELFACNCQHVKAAIHRVKAGTSLRQPHGGSVQQPLLFASGDAGCRIAKMGVAPIAHFNKHPNMAIAHDQIQFAAA</sequence>
<dbReference type="EMBL" id="MPUJ01000001">
    <property type="protein sequence ID" value="ONK09116.1"/>
    <property type="molecule type" value="Genomic_DNA"/>
</dbReference>
<evidence type="ECO:0000313" key="1">
    <source>
        <dbReference type="EMBL" id="ONK09116.1"/>
    </source>
</evidence>